<dbReference type="GeneID" id="43583405"/>
<evidence type="ECO:0000256" key="1">
    <source>
        <dbReference type="SAM" id="MobiDB-lite"/>
    </source>
</evidence>
<gene>
    <name evidence="3" type="ORF">SAPINGB_P004590</name>
</gene>
<reference evidence="3 4" key="1">
    <citation type="submission" date="2019-09" db="EMBL/GenBank/DDBJ databases">
        <authorList>
            <person name="Brejova B."/>
        </authorList>
    </citation>
    <scope>NUCLEOTIDE SEQUENCE [LARGE SCALE GENOMIC DNA]</scope>
</reference>
<feature type="region of interest" description="Disordered" evidence="1">
    <location>
        <begin position="11"/>
        <end position="44"/>
    </location>
</feature>
<evidence type="ECO:0008006" key="5">
    <source>
        <dbReference type="Google" id="ProtNLM"/>
    </source>
</evidence>
<feature type="transmembrane region" description="Helical" evidence="2">
    <location>
        <begin position="91"/>
        <end position="112"/>
    </location>
</feature>
<keyword evidence="2" id="KW-1133">Transmembrane helix</keyword>
<keyword evidence="2" id="KW-0812">Transmembrane</keyword>
<organism evidence="3 4">
    <name type="scientific">Magnusiomyces paraingens</name>
    <dbReference type="NCBI Taxonomy" id="2606893"/>
    <lineage>
        <taxon>Eukaryota</taxon>
        <taxon>Fungi</taxon>
        <taxon>Dikarya</taxon>
        <taxon>Ascomycota</taxon>
        <taxon>Saccharomycotina</taxon>
        <taxon>Dipodascomycetes</taxon>
        <taxon>Dipodascales</taxon>
        <taxon>Dipodascaceae</taxon>
        <taxon>Magnusiomyces</taxon>
    </lineage>
</organism>
<dbReference type="Proteomes" id="UP000398389">
    <property type="component" value="Unassembled WGS sequence"/>
</dbReference>
<evidence type="ECO:0000313" key="4">
    <source>
        <dbReference type="Proteomes" id="UP000398389"/>
    </source>
</evidence>
<proteinExistence type="predicted"/>
<accession>A0A5E8C2Q5</accession>
<keyword evidence="4" id="KW-1185">Reference proteome</keyword>
<feature type="compositionally biased region" description="Low complexity" evidence="1">
    <location>
        <begin position="20"/>
        <end position="36"/>
    </location>
</feature>
<dbReference type="OrthoDB" id="4083608at2759"/>
<sequence length="127" mass="13254">MVLSNILDIINPPPLKPHDQQTPSSGGGTSSSSDNNTNKDKQDEPCLTCLATSSAVMIFGGAYLSSGLVFATNDNKPLPGVTPQWRSIVRGGGAFLIGLGVYRGISAVSLAISQYNKSKESDITNSP</sequence>
<keyword evidence="2" id="KW-0472">Membrane</keyword>
<dbReference type="EMBL" id="CABVLU010000003">
    <property type="protein sequence ID" value="VVT55425.1"/>
    <property type="molecule type" value="Genomic_DNA"/>
</dbReference>
<feature type="transmembrane region" description="Helical" evidence="2">
    <location>
        <begin position="47"/>
        <end position="71"/>
    </location>
</feature>
<dbReference type="AlphaFoldDB" id="A0A5E8C2Q5"/>
<name>A0A5E8C2Q5_9ASCO</name>
<dbReference type="RefSeq" id="XP_031855196.1">
    <property type="nucleotide sequence ID" value="XM_031999305.1"/>
</dbReference>
<evidence type="ECO:0000256" key="2">
    <source>
        <dbReference type="SAM" id="Phobius"/>
    </source>
</evidence>
<evidence type="ECO:0000313" key="3">
    <source>
        <dbReference type="EMBL" id="VVT55425.1"/>
    </source>
</evidence>
<protein>
    <recommendedName>
        <fullName evidence="5">DUF4536 domain-containing protein</fullName>
    </recommendedName>
</protein>